<comment type="caution">
    <text evidence="11">The sequence shown here is derived from an EMBL/GenBank/DDBJ whole genome shotgun (WGS) entry which is preliminary data.</text>
</comment>
<keyword evidence="2" id="KW-1003">Cell membrane</keyword>
<evidence type="ECO:0000256" key="5">
    <source>
        <dbReference type="ARBA" id="ARBA00023040"/>
    </source>
</evidence>
<evidence type="ECO:0000256" key="3">
    <source>
        <dbReference type="ARBA" id="ARBA00022692"/>
    </source>
</evidence>
<keyword evidence="4 9" id="KW-1133">Transmembrane helix</keyword>
<accession>A0A9D4GVM8</accession>
<dbReference type="PANTHER" id="PTHR24248:SF66">
    <property type="entry name" value="OCTOPAMINE RECEPTOR BETA-3R"/>
    <property type="match status" value="1"/>
</dbReference>
<keyword evidence="7" id="KW-0675">Receptor</keyword>
<evidence type="ECO:0000256" key="4">
    <source>
        <dbReference type="ARBA" id="ARBA00022989"/>
    </source>
</evidence>
<dbReference type="SUPFAM" id="SSF81321">
    <property type="entry name" value="Family A G protein-coupled receptor-like"/>
    <property type="match status" value="1"/>
</dbReference>
<evidence type="ECO:0000256" key="9">
    <source>
        <dbReference type="SAM" id="Phobius"/>
    </source>
</evidence>
<organism evidence="11 12">
    <name type="scientific">Dreissena polymorpha</name>
    <name type="common">Zebra mussel</name>
    <name type="synonym">Mytilus polymorpha</name>
    <dbReference type="NCBI Taxonomy" id="45954"/>
    <lineage>
        <taxon>Eukaryota</taxon>
        <taxon>Metazoa</taxon>
        <taxon>Spiralia</taxon>
        <taxon>Lophotrochozoa</taxon>
        <taxon>Mollusca</taxon>
        <taxon>Bivalvia</taxon>
        <taxon>Autobranchia</taxon>
        <taxon>Heteroconchia</taxon>
        <taxon>Euheterodonta</taxon>
        <taxon>Imparidentia</taxon>
        <taxon>Neoheterodontei</taxon>
        <taxon>Myida</taxon>
        <taxon>Dreissenoidea</taxon>
        <taxon>Dreissenidae</taxon>
        <taxon>Dreissena</taxon>
    </lineage>
</organism>
<evidence type="ECO:0000256" key="1">
    <source>
        <dbReference type="ARBA" id="ARBA00004651"/>
    </source>
</evidence>
<dbReference type="GO" id="GO:0043410">
    <property type="term" value="P:positive regulation of MAPK cascade"/>
    <property type="evidence" value="ECO:0007669"/>
    <property type="project" value="TreeGrafter"/>
</dbReference>
<keyword evidence="5" id="KW-0297">G-protein coupled receptor</keyword>
<dbReference type="Proteomes" id="UP000828390">
    <property type="component" value="Unassembled WGS sequence"/>
</dbReference>
<name>A0A9D4GVM8_DREPO</name>
<protein>
    <recommendedName>
        <fullName evidence="10">G-protein coupled receptors family 1 profile domain-containing protein</fullName>
    </recommendedName>
</protein>
<feature type="transmembrane region" description="Helical" evidence="9">
    <location>
        <begin position="6"/>
        <end position="31"/>
    </location>
</feature>
<dbReference type="EMBL" id="JAIWYP010000005">
    <property type="protein sequence ID" value="KAH3824566.1"/>
    <property type="molecule type" value="Genomic_DNA"/>
</dbReference>
<keyword evidence="8" id="KW-0807">Transducer</keyword>
<sequence length="81" mass="9120">MNVGLWIYLAIMSLVLLFAVLGNALVIYCVVRFRKLRSVTNGFICNLSVTDIILAGFVMPQRLHDITHVEDFHEGEARDGI</sequence>
<evidence type="ECO:0000259" key="10">
    <source>
        <dbReference type="PROSITE" id="PS50262"/>
    </source>
</evidence>
<evidence type="ECO:0000256" key="7">
    <source>
        <dbReference type="ARBA" id="ARBA00023170"/>
    </source>
</evidence>
<evidence type="ECO:0000313" key="11">
    <source>
        <dbReference type="EMBL" id="KAH3824566.1"/>
    </source>
</evidence>
<comment type="subcellular location">
    <subcellularLocation>
        <location evidence="1">Cell membrane</location>
        <topology evidence="1">Multi-pass membrane protein</topology>
    </subcellularLocation>
</comment>
<dbReference type="AlphaFoldDB" id="A0A9D4GVM8"/>
<evidence type="ECO:0000256" key="6">
    <source>
        <dbReference type="ARBA" id="ARBA00023136"/>
    </source>
</evidence>
<keyword evidence="6 9" id="KW-0472">Membrane</keyword>
<reference evidence="11" key="2">
    <citation type="submission" date="2020-11" db="EMBL/GenBank/DDBJ databases">
        <authorList>
            <person name="McCartney M.A."/>
            <person name="Auch B."/>
            <person name="Kono T."/>
            <person name="Mallez S."/>
            <person name="Becker A."/>
            <person name="Gohl D.M."/>
            <person name="Silverstein K.A.T."/>
            <person name="Koren S."/>
            <person name="Bechman K.B."/>
            <person name="Herman A."/>
            <person name="Abrahante J.E."/>
            <person name="Garbe J."/>
        </authorList>
    </citation>
    <scope>NUCLEOTIDE SEQUENCE</scope>
    <source>
        <strain evidence="11">Duluth1</strain>
        <tissue evidence="11">Whole animal</tissue>
    </source>
</reference>
<evidence type="ECO:0000256" key="8">
    <source>
        <dbReference type="ARBA" id="ARBA00023224"/>
    </source>
</evidence>
<dbReference type="PRINTS" id="PR00237">
    <property type="entry name" value="GPCRRHODOPSN"/>
</dbReference>
<proteinExistence type="predicted"/>
<dbReference type="PANTHER" id="PTHR24248">
    <property type="entry name" value="ADRENERGIC RECEPTOR-RELATED G-PROTEIN COUPLED RECEPTOR"/>
    <property type="match status" value="1"/>
</dbReference>
<dbReference type="GO" id="GO:0071880">
    <property type="term" value="P:adenylate cyclase-activating adrenergic receptor signaling pathway"/>
    <property type="evidence" value="ECO:0007669"/>
    <property type="project" value="TreeGrafter"/>
</dbReference>
<reference evidence="11" key="1">
    <citation type="journal article" date="2019" name="bioRxiv">
        <title>The Genome of the Zebra Mussel, Dreissena polymorpha: A Resource for Invasive Species Research.</title>
        <authorList>
            <person name="McCartney M.A."/>
            <person name="Auch B."/>
            <person name="Kono T."/>
            <person name="Mallez S."/>
            <person name="Zhang Y."/>
            <person name="Obille A."/>
            <person name="Becker A."/>
            <person name="Abrahante J.E."/>
            <person name="Garbe J."/>
            <person name="Badalamenti J.P."/>
            <person name="Herman A."/>
            <person name="Mangelson H."/>
            <person name="Liachko I."/>
            <person name="Sullivan S."/>
            <person name="Sone E.D."/>
            <person name="Koren S."/>
            <person name="Silverstein K.A.T."/>
            <person name="Beckman K.B."/>
            <person name="Gohl D.M."/>
        </authorList>
    </citation>
    <scope>NUCLEOTIDE SEQUENCE</scope>
    <source>
        <strain evidence="11">Duluth1</strain>
        <tissue evidence="11">Whole animal</tissue>
    </source>
</reference>
<dbReference type="Pfam" id="PF00001">
    <property type="entry name" value="7tm_1"/>
    <property type="match status" value="1"/>
</dbReference>
<keyword evidence="12" id="KW-1185">Reference proteome</keyword>
<keyword evidence="3 9" id="KW-0812">Transmembrane</keyword>
<evidence type="ECO:0000256" key="2">
    <source>
        <dbReference type="ARBA" id="ARBA00022475"/>
    </source>
</evidence>
<dbReference type="Gene3D" id="1.20.1070.10">
    <property type="entry name" value="Rhodopsin 7-helix transmembrane proteins"/>
    <property type="match status" value="1"/>
</dbReference>
<dbReference type="GO" id="GO:0004930">
    <property type="term" value="F:G protein-coupled receptor activity"/>
    <property type="evidence" value="ECO:0007669"/>
    <property type="project" value="UniProtKB-KW"/>
</dbReference>
<dbReference type="InterPro" id="IPR000276">
    <property type="entry name" value="GPCR_Rhodpsn"/>
</dbReference>
<evidence type="ECO:0000313" key="12">
    <source>
        <dbReference type="Proteomes" id="UP000828390"/>
    </source>
</evidence>
<dbReference type="GO" id="GO:0005886">
    <property type="term" value="C:plasma membrane"/>
    <property type="evidence" value="ECO:0007669"/>
    <property type="project" value="UniProtKB-SubCell"/>
</dbReference>
<feature type="domain" description="G-protein coupled receptors family 1 profile" evidence="10">
    <location>
        <begin position="22"/>
        <end position="60"/>
    </location>
</feature>
<gene>
    <name evidence="11" type="ORF">DPMN_126403</name>
</gene>
<dbReference type="PROSITE" id="PS50262">
    <property type="entry name" value="G_PROTEIN_RECEP_F1_2"/>
    <property type="match status" value="1"/>
</dbReference>
<dbReference type="InterPro" id="IPR017452">
    <property type="entry name" value="GPCR_Rhodpsn_7TM"/>
</dbReference>